<reference evidence="5 6" key="1">
    <citation type="journal article" date="2014" name="Genome Announc.">
        <title>Draft Genome Sequences of Marinobacter similis A3d10T and Marinobacter salarius R9SW1T.</title>
        <authorList>
            <person name="Ivanova E.P."/>
            <person name="Ng H.J."/>
            <person name="Webb H.K."/>
            <person name="Feng G."/>
            <person name="Oshima K."/>
            <person name="Hattori M."/>
            <person name="Ohkuma M."/>
            <person name="Sergeev A.F."/>
            <person name="Mikhailov V.V."/>
            <person name="Crawford R.J."/>
            <person name="Sawabe T."/>
        </authorList>
    </citation>
    <scope>NUCLEOTIDE SEQUENCE [LARGE SCALE GENOMIC DNA]</scope>
    <source>
        <strain evidence="6">A3d10 and R9SW1</strain>
    </source>
</reference>
<feature type="domain" description="KfrA N-terminal DNA-binding" evidence="4">
    <location>
        <begin position="9"/>
        <end position="119"/>
    </location>
</feature>
<dbReference type="HOGENOM" id="CLU_801222_0_0_6"/>
<feature type="coiled-coil region" evidence="2">
    <location>
        <begin position="193"/>
        <end position="336"/>
    </location>
</feature>
<dbReference type="PANTHER" id="PTHR30537">
    <property type="entry name" value="HTH-TYPE TRANSCRIPTIONAL REGULATOR"/>
    <property type="match status" value="1"/>
</dbReference>
<evidence type="ECO:0000256" key="2">
    <source>
        <dbReference type="SAM" id="Coils"/>
    </source>
</evidence>
<proteinExistence type="inferred from homology"/>
<dbReference type="SUPFAM" id="SSF53850">
    <property type="entry name" value="Periplasmic binding protein-like II"/>
    <property type="match status" value="1"/>
</dbReference>
<evidence type="ECO:0000313" key="6">
    <source>
        <dbReference type="Proteomes" id="UP000035081"/>
    </source>
</evidence>
<protein>
    <submittedName>
        <fullName evidence="5">Uncharacterized protein</fullName>
    </submittedName>
</protein>
<dbReference type="InterPro" id="IPR021104">
    <property type="entry name" value="KfrA_DNA-bd_N"/>
</dbReference>
<dbReference type="EMBL" id="CP007152">
    <property type="protein sequence ID" value="AHI33447.1"/>
    <property type="molecule type" value="Genomic_DNA"/>
</dbReference>
<keyword evidence="2" id="KW-0175">Coiled coil</keyword>
<feature type="coiled-coil region" evidence="2">
    <location>
        <begin position="87"/>
        <end position="153"/>
    </location>
</feature>
<evidence type="ECO:0000259" key="4">
    <source>
        <dbReference type="Pfam" id="PF11740"/>
    </source>
</evidence>
<evidence type="ECO:0000259" key="3">
    <source>
        <dbReference type="Pfam" id="PF03466"/>
    </source>
</evidence>
<name>W5YW47_9GAMM</name>
<evidence type="ECO:0000313" key="5">
    <source>
        <dbReference type="EMBL" id="AHI33447.1"/>
    </source>
</evidence>
<dbReference type="KEGG" id="msr:AU15_21555"/>
<sequence length="427" mass="48774">MGRPASISEADIIRAVEELQESRKPVNPYQVRQILGKGSTAKIAHYLHGLDIDSTYEDSEFQAAIDLNAERSEYLAKLVRPLIFQLEEEQQSAINEAKAKFETQRQELEELARGLEEKLSGKQSEVETLETKLANLVSERDSLKVDNQQLRIAAAANHEKQIALQEKIHTQGEEITERKKQFEQATSEKAVLEHRHDQQLSRLRDEFDELKEEFASYRNKAEDQFAEHRTEKARLLEQVEEQRDIANLEAGERQRLEQELSHTRASAKSLQESFSNQISIIEDLERRLTDSESTAQRVAESLSELKSSFEDVQRSKQSLENANQSLAAEVEFLKDILRKFQSIRDDMAGAGIAMHALWSVHRELAEGTLVQVLGDFRMDAEPALWLVYPKSNVLTAKVRVFIDFLLERIGNRPPWLEGEAVTPSEAD</sequence>
<gene>
    <name evidence="5" type="ORF">AU15_21555</name>
</gene>
<dbReference type="InterPro" id="IPR005119">
    <property type="entry name" value="LysR_subst-bd"/>
</dbReference>
<dbReference type="PANTHER" id="PTHR30537:SF5">
    <property type="entry name" value="HTH-TYPE TRANSCRIPTIONAL ACTIVATOR TTDR-RELATED"/>
    <property type="match status" value="1"/>
</dbReference>
<dbReference type="Gene3D" id="1.10.287.1490">
    <property type="match status" value="1"/>
</dbReference>
<dbReference type="Gene3D" id="3.40.190.10">
    <property type="entry name" value="Periplasmic binding protein-like II"/>
    <property type="match status" value="2"/>
</dbReference>
<organism evidence="5 6">
    <name type="scientific">Marinobacter salarius</name>
    <dbReference type="NCBI Taxonomy" id="1420917"/>
    <lineage>
        <taxon>Bacteria</taxon>
        <taxon>Pseudomonadati</taxon>
        <taxon>Pseudomonadota</taxon>
        <taxon>Gammaproteobacteria</taxon>
        <taxon>Pseudomonadales</taxon>
        <taxon>Marinobacteraceae</taxon>
        <taxon>Marinobacter</taxon>
    </lineage>
</organism>
<dbReference type="InterPro" id="IPR058163">
    <property type="entry name" value="LysR-type_TF_proteobact-type"/>
</dbReference>
<dbReference type="Pfam" id="PF11740">
    <property type="entry name" value="KfrA_N"/>
    <property type="match status" value="1"/>
</dbReference>
<feature type="domain" description="LysR substrate-binding" evidence="3">
    <location>
        <begin position="348"/>
        <end position="408"/>
    </location>
</feature>
<comment type="similarity">
    <text evidence="1">Belongs to the LysR transcriptional regulatory family.</text>
</comment>
<evidence type="ECO:0000256" key="1">
    <source>
        <dbReference type="ARBA" id="ARBA00009437"/>
    </source>
</evidence>
<dbReference type="AlphaFoldDB" id="W5YW47"/>
<dbReference type="Gene3D" id="1.20.5.1160">
    <property type="entry name" value="Vasodilator-stimulated phosphoprotein"/>
    <property type="match status" value="1"/>
</dbReference>
<dbReference type="Proteomes" id="UP000035081">
    <property type="component" value="Chromosome"/>
</dbReference>
<accession>W5YW47</accession>
<dbReference type="Pfam" id="PF03466">
    <property type="entry name" value="LysR_substrate"/>
    <property type="match status" value="1"/>
</dbReference>